<dbReference type="InterPro" id="IPR010982">
    <property type="entry name" value="Lambda_DNA-bd_dom_sf"/>
</dbReference>
<accession>A0ABY4CCQ0</accession>
<dbReference type="RefSeq" id="WP_243539163.1">
    <property type="nucleotide sequence ID" value="NZ_CP093442.1"/>
</dbReference>
<feature type="domain" description="HigA2-like helix-turn-helix" evidence="1">
    <location>
        <begin position="26"/>
        <end position="90"/>
    </location>
</feature>
<dbReference type="Gene3D" id="1.10.260.40">
    <property type="entry name" value="lambda repressor-like DNA-binding domains"/>
    <property type="match status" value="1"/>
</dbReference>
<sequence length="95" mass="10373">MKKKKTTAEELSKMFGISHGRSVEAIMKAQIISAILKVMEQDELTHAQIALKSKLPRSAVTGILSGSLQKVTIDRLLRMAEAVGLKAQITLKRSA</sequence>
<dbReference type="Proteomes" id="UP000830116">
    <property type="component" value="Chromosome"/>
</dbReference>
<dbReference type="Pfam" id="PF13744">
    <property type="entry name" value="HTH_37"/>
    <property type="match status" value="1"/>
</dbReference>
<keyword evidence="3" id="KW-1185">Reference proteome</keyword>
<protein>
    <submittedName>
        <fullName evidence="2">Helix-turn-helix domain-containing protein</fullName>
    </submittedName>
</protein>
<name>A0ABY4CCQ0_9BACT</name>
<gene>
    <name evidence="2" type="ORF">MNR06_04555</name>
</gene>
<dbReference type="SUPFAM" id="SSF47413">
    <property type="entry name" value="lambda repressor-like DNA-binding domains"/>
    <property type="match status" value="1"/>
</dbReference>
<proteinExistence type="predicted"/>
<organism evidence="2 3">
    <name type="scientific">Bdellovibrio reynosensis</name>
    <dbReference type="NCBI Taxonomy" id="2835041"/>
    <lineage>
        <taxon>Bacteria</taxon>
        <taxon>Pseudomonadati</taxon>
        <taxon>Bdellovibrionota</taxon>
        <taxon>Bdellovibrionia</taxon>
        <taxon>Bdellovibrionales</taxon>
        <taxon>Pseudobdellovibrionaceae</taxon>
        <taxon>Bdellovibrio</taxon>
    </lineage>
</organism>
<reference evidence="2" key="1">
    <citation type="submission" date="2022-03" db="EMBL/GenBank/DDBJ databases">
        <title>Genome Identification and Characterization of new species Bdellovibrio reynosense LBG001 sp. nov. from a Mexico soil sample.</title>
        <authorList>
            <person name="Camilli A."/>
            <person name="Ajao Y."/>
            <person name="Guo X."/>
        </authorList>
    </citation>
    <scope>NUCLEOTIDE SEQUENCE</scope>
    <source>
        <strain evidence="2">LBG001</strain>
    </source>
</reference>
<evidence type="ECO:0000313" key="3">
    <source>
        <dbReference type="Proteomes" id="UP000830116"/>
    </source>
</evidence>
<dbReference type="InterPro" id="IPR039554">
    <property type="entry name" value="HigA2-like_HTH"/>
</dbReference>
<evidence type="ECO:0000313" key="2">
    <source>
        <dbReference type="EMBL" id="UOF02219.1"/>
    </source>
</evidence>
<evidence type="ECO:0000259" key="1">
    <source>
        <dbReference type="Pfam" id="PF13744"/>
    </source>
</evidence>
<dbReference type="EMBL" id="CP093442">
    <property type="protein sequence ID" value="UOF02219.1"/>
    <property type="molecule type" value="Genomic_DNA"/>
</dbReference>